<dbReference type="AlphaFoldDB" id="A0A8J4S3L8"/>
<reference evidence="1" key="1">
    <citation type="submission" date="2020-03" db="EMBL/GenBank/DDBJ databases">
        <title>Castanea mollissima Vanexum genome sequencing.</title>
        <authorList>
            <person name="Staton M."/>
        </authorList>
    </citation>
    <scope>NUCLEOTIDE SEQUENCE</scope>
    <source>
        <tissue evidence="1">Leaf</tissue>
    </source>
</reference>
<name>A0A8J4S3L8_9ROSI</name>
<organism evidence="1 2">
    <name type="scientific">Castanea mollissima</name>
    <name type="common">Chinese chestnut</name>
    <dbReference type="NCBI Taxonomy" id="60419"/>
    <lineage>
        <taxon>Eukaryota</taxon>
        <taxon>Viridiplantae</taxon>
        <taxon>Streptophyta</taxon>
        <taxon>Embryophyta</taxon>
        <taxon>Tracheophyta</taxon>
        <taxon>Spermatophyta</taxon>
        <taxon>Magnoliopsida</taxon>
        <taxon>eudicotyledons</taxon>
        <taxon>Gunneridae</taxon>
        <taxon>Pentapetalae</taxon>
        <taxon>rosids</taxon>
        <taxon>fabids</taxon>
        <taxon>Fagales</taxon>
        <taxon>Fagaceae</taxon>
        <taxon>Castanea</taxon>
    </lineage>
</organism>
<accession>A0A8J4S3L8</accession>
<dbReference type="EMBL" id="JRKL02000029">
    <property type="protein sequence ID" value="KAF3976283.1"/>
    <property type="molecule type" value="Genomic_DNA"/>
</dbReference>
<proteinExistence type="predicted"/>
<sequence>MYVTVQRGHNHYTDRLLYCNRTDVENEQLVHGDVSQMLPYRSRICMINLWDNSETVPSYGTIGKRCLRALHPFTLCNSKSK</sequence>
<protein>
    <submittedName>
        <fullName evidence="1">Uncharacterized protein</fullName>
    </submittedName>
</protein>
<dbReference type="Proteomes" id="UP000737018">
    <property type="component" value="Unassembled WGS sequence"/>
</dbReference>
<comment type="caution">
    <text evidence="1">The sequence shown here is derived from an EMBL/GenBank/DDBJ whole genome shotgun (WGS) entry which is preliminary data.</text>
</comment>
<evidence type="ECO:0000313" key="1">
    <source>
        <dbReference type="EMBL" id="KAF3976283.1"/>
    </source>
</evidence>
<keyword evidence="2" id="KW-1185">Reference proteome</keyword>
<evidence type="ECO:0000313" key="2">
    <source>
        <dbReference type="Proteomes" id="UP000737018"/>
    </source>
</evidence>
<gene>
    <name evidence="1" type="ORF">CMV_000527</name>
</gene>